<keyword evidence="2" id="KW-0732">Signal</keyword>
<dbReference type="Gene3D" id="3.60.110.10">
    <property type="entry name" value="Carbon-nitrogen hydrolase"/>
    <property type="match status" value="1"/>
</dbReference>
<dbReference type="PANTHER" id="PTHR43674">
    <property type="entry name" value="NITRILASE C965.09-RELATED"/>
    <property type="match status" value="1"/>
</dbReference>
<comment type="caution">
    <text evidence="4">The sequence shown here is derived from an EMBL/GenBank/DDBJ whole genome shotgun (WGS) entry which is preliminary data.</text>
</comment>
<keyword evidence="1" id="KW-0378">Hydrolase</keyword>
<keyword evidence="5" id="KW-1185">Reference proteome</keyword>
<sequence length="379" mass="42123">MDRRTLLGAGAAASAAGAFSWTQFASPAVAAEAKPGSTEINMRSDGTYDTVPLKKDTISLAVAQTRVVPVELGNIKQTRRANVQHMCDVIDIANGFSGAKDLICFHEFPITGYRHVWDLGDARKIAIEVPGEETEMLAAKAREYGSYIVFGSYVRDPAWPKRLLSITTIIDDTGTIIAKDWKARNLKGFFPGGRELFTTTIYDVLDEYVERYGWDEVVPVIRTPIGNLYTSSSQREPELFRAAAMKGTEIMLRTATGNYGELDIRAVSFYNSVYSTIANNSASPENEYYLADSNPGYAGIVGPDGEFFEKAETDNETLVYGRIPIGDFRARHRQPIVHSELVMPVYDKYRSPYGPNLIADYQPTDTADAGRYLRSKTRW</sequence>
<gene>
    <name evidence="4" type="ORF">HUO12_11670</name>
</gene>
<protein>
    <recommendedName>
        <fullName evidence="3">CN hydrolase domain-containing protein</fullName>
    </recommendedName>
</protein>
<name>A0A850HF23_9SPHN</name>
<reference evidence="4 5" key="1">
    <citation type="submission" date="2020-06" db="EMBL/GenBank/DDBJ databases">
        <title>Altererythrobacter lutimaris sp. nov., a marine bacterium isolated from a tidal flat.</title>
        <authorList>
            <person name="Kim D."/>
            <person name="Yoo Y."/>
            <person name="Kim J.-J."/>
        </authorList>
    </citation>
    <scope>NUCLEOTIDE SEQUENCE [LARGE SCALE GENOMIC DNA]</scope>
    <source>
        <strain evidence="4 5">JGD-16</strain>
    </source>
</reference>
<dbReference type="SUPFAM" id="SSF56317">
    <property type="entry name" value="Carbon-nitrogen hydrolase"/>
    <property type="match status" value="1"/>
</dbReference>
<accession>A0A850HF23</accession>
<dbReference type="PROSITE" id="PS50263">
    <property type="entry name" value="CN_HYDROLASE"/>
    <property type="match status" value="1"/>
</dbReference>
<evidence type="ECO:0000313" key="5">
    <source>
        <dbReference type="Proteomes" id="UP000546031"/>
    </source>
</evidence>
<dbReference type="InterPro" id="IPR036526">
    <property type="entry name" value="C-N_Hydrolase_sf"/>
</dbReference>
<dbReference type="Proteomes" id="UP000546031">
    <property type="component" value="Unassembled WGS sequence"/>
</dbReference>
<dbReference type="GO" id="GO:0016811">
    <property type="term" value="F:hydrolase activity, acting on carbon-nitrogen (but not peptide) bonds, in linear amides"/>
    <property type="evidence" value="ECO:0007669"/>
    <property type="project" value="TreeGrafter"/>
</dbReference>
<feature type="chain" id="PRO_5032336710" description="CN hydrolase domain-containing protein" evidence="2">
    <location>
        <begin position="31"/>
        <end position="379"/>
    </location>
</feature>
<evidence type="ECO:0000259" key="3">
    <source>
        <dbReference type="PROSITE" id="PS50263"/>
    </source>
</evidence>
<dbReference type="RefSeq" id="WP_176273766.1">
    <property type="nucleotide sequence ID" value="NZ_JABWTA010000001.1"/>
</dbReference>
<dbReference type="AlphaFoldDB" id="A0A850HF23"/>
<feature type="signal peptide" evidence="2">
    <location>
        <begin position="1"/>
        <end position="30"/>
    </location>
</feature>
<dbReference type="InterPro" id="IPR006311">
    <property type="entry name" value="TAT_signal"/>
</dbReference>
<dbReference type="Pfam" id="PF00795">
    <property type="entry name" value="CN_hydrolase"/>
    <property type="match status" value="1"/>
</dbReference>
<evidence type="ECO:0000256" key="2">
    <source>
        <dbReference type="SAM" id="SignalP"/>
    </source>
</evidence>
<evidence type="ECO:0000313" key="4">
    <source>
        <dbReference type="EMBL" id="NVE95558.1"/>
    </source>
</evidence>
<dbReference type="InterPro" id="IPR050345">
    <property type="entry name" value="Aliph_Amidase/BUP"/>
</dbReference>
<dbReference type="EMBL" id="JABWTA010000001">
    <property type="protein sequence ID" value="NVE95558.1"/>
    <property type="molecule type" value="Genomic_DNA"/>
</dbReference>
<dbReference type="PROSITE" id="PS51318">
    <property type="entry name" value="TAT"/>
    <property type="match status" value="1"/>
</dbReference>
<dbReference type="PANTHER" id="PTHR43674:SF16">
    <property type="entry name" value="CARBON-NITROGEN FAMILY, PUTATIVE (AFU_ORTHOLOGUE AFUA_5G02350)-RELATED"/>
    <property type="match status" value="1"/>
</dbReference>
<dbReference type="InterPro" id="IPR003010">
    <property type="entry name" value="C-N_Hydrolase"/>
</dbReference>
<proteinExistence type="predicted"/>
<evidence type="ECO:0000256" key="1">
    <source>
        <dbReference type="ARBA" id="ARBA00022801"/>
    </source>
</evidence>
<organism evidence="4 5">
    <name type="scientific">Altererythrobacter lutimaris</name>
    <dbReference type="NCBI Taxonomy" id="2743979"/>
    <lineage>
        <taxon>Bacteria</taxon>
        <taxon>Pseudomonadati</taxon>
        <taxon>Pseudomonadota</taxon>
        <taxon>Alphaproteobacteria</taxon>
        <taxon>Sphingomonadales</taxon>
        <taxon>Erythrobacteraceae</taxon>
        <taxon>Altererythrobacter</taxon>
    </lineage>
</organism>
<feature type="domain" description="CN hydrolase" evidence="3">
    <location>
        <begin position="58"/>
        <end position="325"/>
    </location>
</feature>